<reference evidence="8" key="1">
    <citation type="journal article" date="2019" name="Int. J. Syst. Evol. Microbiol.">
        <title>The Global Catalogue of Microorganisms (GCM) 10K type strain sequencing project: providing services to taxonomists for standard genome sequencing and annotation.</title>
        <authorList>
            <consortium name="The Broad Institute Genomics Platform"/>
            <consortium name="The Broad Institute Genome Sequencing Center for Infectious Disease"/>
            <person name="Wu L."/>
            <person name="Ma J."/>
        </authorList>
    </citation>
    <scope>NUCLEOTIDE SEQUENCE [LARGE SCALE GENOMIC DNA]</scope>
    <source>
        <strain evidence="8">JCM 3146</strain>
    </source>
</reference>
<dbReference type="PANTHER" id="PTHR43701:SF2">
    <property type="entry name" value="MEMBRANE TRANSPORTER PROTEIN YJNA-RELATED"/>
    <property type="match status" value="1"/>
</dbReference>
<feature type="transmembrane region" description="Helical" evidence="6">
    <location>
        <begin position="138"/>
        <end position="166"/>
    </location>
</feature>
<evidence type="ECO:0000256" key="5">
    <source>
        <dbReference type="ARBA" id="ARBA00023136"/>
    </source>
</evidence>
<dbReference type="InterPro" id="IPR051598">
    <property type="entry name" value="TSUP/Inactive_protease-like"/>
</dbReference>
<gene>
    <name evidence="7" type="ORF">GCM10010151_42700</name>
</gene>
<sequence>MITAHLPILFGVGVLAGVVSTVVSLASVVSYPALLALGLPALSANVTNTVALVFTAVGAAAGSQRELTGQRSRVLRLGLLTALGGATGAVLLLVTPSRAFELIAPWLIAGASLILLLQPKAKRLAERSTGERSRPLRLALFTVAVYTGYFGAAGGILTLAVLAAMIDLPLVRVNAVKNVIAGLANGVAALGFALFGPVRWDAVVPLAAGFLVGGWIGPALVRRLPGEALRVIVAVCGVAVAVKLGIDSYG</sequence>
<comment type="caution">
    <text evidence="7">The sequence shown here is derived from an EMBL/GenBank/DDBJ whole genome shotgun (WGS) entry which is preliminary data.</text>
</comment>
<protein>
    <recommendedName>
        <fullName evidence="6">Probable membrane transporter protein</fullName>
    </recommendedName>
</protein>
<feature type="transmembrane region" description="Helical" evidence="6">
    <location>
        <begin position="7"/>
        <end position="29"/>
    </location>
</feature>
<comment type="subcellular location">
    <subcellularLocation>
        <location evidence="6">Cell membrane</location>
        <topology evidence="6">Multi-pass membrane protein</topology>
    </subcellularLocation>
    <subcellularLocation>
        <location evidence="1">Membrane</location>
        <topology evidence="1">Multi-pass membrane protein</topology>
    </subcellularLocation>
</comment>
<keyword evidence="8" id="KW-1185">Reference proteome</keyword>
<evidence type="ECO:0000313" key="7">
    <source>
        <dbReference type="EMBL" id="GAA0348471.1"/>
    </source>
</evidence>
<feature type="transmembrane region" description="Helical" evidence="6">
    <location>
        <begin position="202"/>
        <end position="221"/>
    </location>
</feature>
<comment type="similarity">
    <text evidence="2 6">Belongs to the 4-toluene sulfonate uptake permease (TSUP) (TC 2.A.102) family.</text>
</comment>
<dbReference type="EMBL" id="BAAABM010000037">
    <property type="protein sequence ID" value="GAA0348471.1"/>
    <property type="molecule type" value="Genomic_DNA"/>
</dbReference>
<dbReference type="RefSeq" id="WP_252801461.1">
    <property type="nucleotide sequence ID" value="NZ_BAAABM010000037.1"/>
</dbReference>
<evidence type="ECO:0000256" key="4">
    <source>
        <dbReference type="ARBA" id="ARBA00022989"/>
    </source>
</evidence>
<keyword evidence="4 6" id="KW-1133">Transmembrane helix</keyword>
<proteinExistence type="inferred from homology"/>
<keyword evidence="3 6" id="KW-0812">Transmembrane</keyword>
<feature type="transmembrane region" description="Helical" evidence="6">
    <location>
        <begin position="99"/>
        <end position="117"/>
    </location>
</feature>
<keyword evidence="6" id="KW-1003">Cell membrane</keyword>
<feature type="transmembrane region" description="Helical" evidence="6">
    <location>
        <begin position="227"/>
        <end position="246"/>
    </location>
</feature>
<dbReference type="Pfam" id="PF01925">
    <property type="entry name" value="TauE"/>
    <property type="match status" value="1"/>
</dbReference>
<dbReference type="PANTHER" id="PTHR43701">
    <property type="entry name" value="MEMBRANE TRANSPORTER PROTEIN MJ0441-RELATED"/>
    <property type="match status" value="1"/>
</dbReference>
<organism evidence="7 8">
    <name type="scientific">Actinoallomurus spadix</name>
    <dbReference type="NCBI Taxonomy" id="79912"/>
    <lineage>
        <taxon>Bacteria</taxon>
        <taxon>Bacillati</taxon>
        <taxon>Actinomycetota</taxon>
        <taxon>Actinomycetes</taxon>
        <taxon>Streptosporangiales</taxon>
        <taxon>Thermomonosporaceae</taxon>
        <taxon>Actinoallomurus</taxon>
    </lineage>
</organism>
<dbReference type="InterPro" id="IPR002781">
    <property type="entry name" value="TM_pro_TauE-like"/>
</dbReference>
<evidence type="ECO:0000256" key="6">
    <source>
        <dbReference type="RuleBase" id="RU363041"/>
    </source>
</evidence>
<dbReference type="Proteomes" id="UP001501822">
    <property type="component" value="Unassembled WGS sequence"/>
</dbReference>
<name>A0ABP3GLE5_9ACTN</name>
<feature type="transmembrane region" description="Helical" evidence="6">
    <location>
        <begin position="41"/>
        <end position="62"/>
    </location>
</feature>
<evidence type="ECO:0000256" key="1">
    <source>
        <dbReference type="ARBA" id="ARBA00004141"/>
    </source>
</evidence>
<evidence type="ECO:0000313" key="8">
    <source>
        <dbReference type="Proteomes" id="UP001501822"/>
    </source>
</evidence>
<accession>A0ABP3GLE5</accession>
<keyword evidence="5 6" id="KW-0472">Membrane</keyword>
<evidence type="ECO:0000256" key="3">
    <source>
        <dbReference type="ARBA" id="ARBA00022692"/>
    </source>
</evidence>
<feature type="transmembrane region" description="Helical" evidence="6">
    <location>
        <begin position="74"/>
        <end position="93"/>
    </location>
</feature>
<evidence type="ECO:0000256" key="2">
    <source>
        <dbReference type="ARBA" id="ARBA00009142"/>
    </source>
</evidence>